<dbReference type="HOGENOM" id="CLU_3383796_0_0_6"/>
<name>R9S3A9_SIMAS</name>
<proteinExistence type="predicted"/>
<dbReference type="AlphaFoldDB" id="R9S3A9"/>
<dbReference type="KEGG" id="saga:M5M_06102"/>
<sequence length="33" mass="3731">MNLTRAEAKITIAKFIELAYSTDKGLTKNIFTK</sequence>
<protein>
    <submittedName>
        <fullName evidence="1">Uncharacterized protein</fullName>
    </submittedName>
</protein>
<keyword evidence="2" id="KW-1185">Reference proteome</keyword>
<dbReference type="Proteomes" id="UP000000466">
    <property type="component" value="Chromosome"/>
</dbReference>
<dbReference type="STRING" id="1117647.M5M_06102"/>
<evidence type="ECO:0000313" key="2">
    <source>
        <dbReference type="Proteomes" id="UP000000466"/>
    </source>
</evidence>
<evidence type="ECO:0000313" key="1">
    <source>
        <dbReference type="EMBL" id="AGN11302.1"/>
    </source>
</evidence>
<gene>
    <name evidence="1" type="ordered locus">M5M_06102</name>
</gene>
<reference evidence="1 2" key="1">
    <citation type="journal article" date="2013" name="Genome Announc.">
        <title>Complete genome sequence of Simiduia agarivorans SA1(T), a marine bacterium able to degrade a variety of polysaccharides.</title>
        <authorList>
            <person name="Lin S.Y."/>
            <person name="Shieh W.Y."/>
            <person name="Chen J.S."/>
            <person name="Tang S.L."/>
        </authorList>
    </citation>
    <scope>NUCLEOTIDE SEQUENCE [LARGE SCALE GENOMIC DNA]</scope>
    <source>
        <strain evidence="2">DSM 21679 / JCM 13881 / BCRC 17597 / SA1</strain>
    </source>
</reference>
<organism evidence="1 2">
    <name type="scientific">Simiduia agarivorans (strain DSM 21679 / JCM 13881 / BCRC 17597 / SA1)</name>
    <dbReference type="NCBI Taxonomy" id="1117647"/>
    <lineage>
        <taxon>Bacteria</taxon>
        <taxon>Pseudomonadati</taxon>
        <taxon>Pseudomonadota</taxon>
        <taxon>Gammaproteobacteria</taxon>
        <taxon>Cellvibrionales</taxon>
        <taxon>Cellvibrionaceae</taxon>
        <taxon>Simiduia</taxon>
    </lineage>
</organism>
<accession>R9S3A9</accession>
<dbReference type="EMBL" id="CP003746">
    <property type="protein sequence ID" value="AGN11302.1"/>
    <property type="molecule type" value="Genomic_DNA"/>
</dbReference>